<evidence type="ECO:0000313" key="2">
    <source>
        <dbReference type="EMBL" id="CAD6244648.1"/>
    </source>
</evidence>
<sequence>MARWPRPPSPPVPACSARRWLAEGVAEGEKAEQRRAEGKRQTGGEGMEQGRARRRRQPRRSASVVLRRGGGAPAAPVPDPPLATEIHRRKRKRGRCSCKVTGSSLHRRDPARRLLEDLGQAGSEGEECCHRI</sequence>
<dbReference type="AlphaFoldDB" id="A0A811PGI0"/>
<accession>A0A811PGI0</accession>
<keyword evidence="3" id="KW-1185">Reference proteome</keyword>
<evidence type="ECO:0000313" key="3">
    <source>
        <dbReference type="Proteomes" id="UP000604825"/>
    </source>
</evidence>
<feature type="compositionally biased region" description="Basic and acidic residues" evidence="1">
    <location>
        <begin position="27"/>
        <end position="42"/>
    </location>
</feature>
<gene>
    <name evidence="2" type="ORF">NCGR_LOCUS29264</name>
</gene>
<feature type="compositionally biased region" description="Basic residues" evidence="1">
    <location>
        <begin position="87"/>
        <end position="96"/>
    </location>
</feature>
<reference evidence="2" key="1">
    <citation type="submission" date="2020-10" db="EMBL/GenBank/DDBJ databases">
        <authorList>
            <person name="Han B."/>
            <person name="Lu T."/>
            <person name="Zhao Q."/>
            <person name="Huang X."/>
            <person name="Zhao Y."/>
        </authorList>
    </citation>
    <scope>NUCLEOTIDE SEQUENCE</scope>
</reference>
<feature type="compositionally biased region" description="Pro residues" evidence="1">
    <location>
        <begin position="1"/>
        <end position="13"/>
    </location>
</feature>
<dbReference type="Proteomes" id="UP000604825">
    <property type="component" value="Unassembled WGS sequence"/>
</dbReference>
<organism evidence="2 3">
    <name type="scientific">Miscanthus lutarioriparius</name>
    <dbReference type="NCBI Taxonomy" id="422564"/>
    <lineage>
        <taxon>Eukaryota</taxon>
        <taxon>Viridiplantae</taxon>
        <taxon>Streptophyta</taxon>
        <taxon>Embryophyta</taxon>
        <taxon>Tracheophyta</taxon>
        <taxon>Spermatophyta</taxon>
        <taxon>Magnoliopsida</taxon>
        <taxon>Liliopsida</taxon>
        <taxon>Poales</taxon>
        <taxon>Poaceae</taxon>
        <taxon>PACMAD clade</taxon>
        <taxon>Panicoideae</taxon>
        <taxon>Andropogonodae</taxon>
        <taxon>Andropogoneae</taxon>
        <taxon>Saccharinae</taxon>
        <taxon>Miscanthus</taxon>
    </lineage>
</organism>
<comment type="caution">
    <text evidence="2">The sequence shown here is derived from an EMBL/GenBank/DDBJ whole genome shotgun (WGS) entry which is preliminary data.</text>
</comment>
<feature type="region of interest" description="Disordered" evidence="1">
    <location>
        <begin position="1"/>
        <end position="105"/>
    </location>
</feature>
<evidence type="ECO:0000256" key="1">
    <source>
        <dbReference type="SAM" id="MobiDB-lite"/>
    </source>
</evidence>
<protein>
    <submittedName>
        <fullName evidence="2">Uncharacterized protein</fullName>
    </submittedName>
</protein>
<proteinExistence type="predicted"/>
<name>A0A811PGI0_9POAL</name>
<dbReference type="EMBL" id="CAJGYO010000007">
    <property type="protein sequence ID" value="CAD6244648.1"/>
    <property type="molecule type" value="Genomic_DNA"/>
</dbReference>